<keyword evidence="5 7" id="KW-0418">Kinase</keyword>
<evidence type="ECO:0000256" key="2">
    <source>
        <dbReference type="ARBA" id="ARBA00012438"/>
    </source>
</evidence>
<sequence length="240" mass="25141">MSAVLDGTGSASLLDRIDDLASFNRHVAHDLRGPLGAVAGCARLAEQALERGDQALAARLLNALAGRVEELTQLVVELLALAEASDAPLAPAPVDLTVIAQNAIEQVRLAFDVPAEQFRLHALPTVDGVPGLLQQVFVNLLGNAVKFTRHVPAPLIEVGFAAAGGHRALYVRDNGVGFDDQRAAGLFQPFSRLHGKEYAGHGIGLSLVKRVVERHGGGVWAAAHPSSPGATFHFTLAGLA</sequence>
<proteinExistence type="predicted"/>
<dbReference type="InterPro" id="IPR003661">
    <property type="entry name" value="HisK_dim/P_dom"/>
</dbReference>
<dbReference type="InterPro" id="IPR036097">
    <property type="entry name" value="HisK_dim/P_sf"/>
</dbReference>
<organism evidence="7 8">
    <name type="scientific">Pseudaquabacterium terrae</name>
    <dbReference type="NCBI Taxonomy" id="2732868"/>
    <lineage>
        <taxon>Bacteria</taxon>
        <taxon>Pseudomonadati</taxon>
        <taxon>Pseudomonadota</taxon>
        <taxon>Betaproteobacteria</taxon>
        <taxon>Burkholderiales</taxon>
        <taxon>Sphaerotilaceae</taxon>
        <taxon>Pseudaquabacterium</taxon>
    </lineage>
</organism>
<dbReference type="EMBL" id="JABRWJ010000003">
    <property type="protein sequence ID" value="NRF67364.1"/>
    <property type="molecule type" value="Genomic_DNA"/>
</dbReference>
<dbReference type="Proteomes" id="UP000737171">
    <property type="component" value="Unassembled WGS sequence"/>
</dbReference>
<dbReference type="PROSITE" id="PS50109">
    <property type="entry name" value="HIS_KIN"/>
    <property type="match status" value="1"/>
</dbReference>
<dbReference type="PANTHER" id="PTHR42878">
    <property type="entry name" value="TWO-COMPONENT HISTIDINE KINASE"/>
    <property type="match status" value="1"/>
</dbReference>
<dbReference type="GO" id="GO:0016301">
    <property type="term" value="F:kinase activity"/>
    <property type="evidence" value="ECO:0007669"/>
    <property type="project" value="UniProtKB-KW"/>
</dbReference>
<feature type="domain" description="Histidine kinase" evidence="6">
    <location>
        <begin position="26"/>
        <end position="240"/>
    </location>
</feature>
<name>A0ABX2EFG2_9BURK</name>
<evidence type="ECO:0000313" key="7">
    <source>
        <dbReference type="EMBL" id="NRF67364.1"/>
    </source>
</evidence>
<dbReference type="InterPro" id="IPR004358">
    <property type="entry name" value="Sig_transdc_His_kin-like_C"/>
</dbReference>
<comment type="catalytic activity">
    <reaction evidence="1">
        <text>ATP + protein L-histidine = ADP + protein N-phospho-L-histidine.</text>
        <dbReference type="EC" id="2.7.13.3"/>
    </reaction>
</comment>
<dbReference type="InterPro" id="IPR003594">
    <property type="entry name" value="HATPase_dom"/>
</dbReference>
<keyword evidence="3" id="KW-0597">Phosphoprotein</keyword>
<evidence type="ECO:0000256" key="3">
    <source>
        <dbReference type="ARBA" id="ARBA00022553"/>
    </source>
</evidence>
<dbReference type="RefSeq" id="WP_173122481.1">
    <property type="nucleotide sequence ID" value="NZ_JABRWJ010000003.1"/>
</dbReference>
<keyword evidence="4" id="KW-0808">Transferase</keyword>
<dbReference type="EC" id="2.7.13.3" evidence="2"/>
<dbReference type="PRINTS" id="PR00344">
    <property type="entry name" value="BCTRLSENSOR"/>
</dbReference>
<dbReference type="PANTHER" id="PTHR42878:SF15">
    <property type="entry name" value="BACTERIOPHYTOCHROME"/>
    <property type="match status" value="1"/>
</dbReference>
<keyword evidence="8" id="KW-1185">Reference proteome</keyword>
<dbReference type="SMART" id="SM00387">
    <property type="entry name" value="HATPase_c"/>
    <property type="match status" value="1"/>
</dbReference>
<dbReference type="Gene3D" id="1.10.287.130">
    <property type="match status" value="1"/>
</dbReference>
<dbReference type="Gene3D" id="3.30.565.10">
    <property type="entry name" value="Histidine kinase-like ATPase, C-terminal domain"/>
    <property type="match status" value="1"/>
</dbReference>
<reference evidence="7 8" key="1">
    <citation type="submission" date="2020-05" db="EMBL/GenBank/DDBJ databases">
        <title>Aquincola sp. isolate from soil.</title>
        <authorList>
            <person name="Han J."/>
            <person name="Kim D.-U."/>
        </authorList>
    </citation>
    <scope>NUCLEOTIDE SEQUENCE [LARGE SCALE GENOMIC DNA]</scope>
    <source>
        <strain evidence="7 8">S2</strain>
    </source>
</reference>
<evidence type="ECO:0000313" key="8">
    <source>
        <dbReference type="Proteomes" id="UP000737171"/>
    </source>
</evidence>
<evidence type="ECO:0000256" key="4">
    <source>
        <dbReference type="ARBA" id="ARBA00022679"/>
    </source>
</evidence>
<protein>
    <recommendedName>
        <fullName evidence="2">histidine kinase</fullName>
        <ecNumber evidence="2">2.7.13.3</ecNumber>
    </recommendedName>
</protein>
<evidence type="ECO:0000256" key="5">
    <source>
        <dbReference type="ARBA" id="ARBA00022777"/>
    </source>
</evidence>
<gene>
    <name evidence="7" type="ORF">HLB44_10245</name>
</gene>
<comment type="caution">
    <text evidence="7">The sequence shown here is derived from an EMBL/GenBank/DDBJ whole genome shotgun (WGS) entry which is preliminary data.</text>
</comment>
<dbReference type="SMART" id="SM00388">
    <property type="entry name" value="HisKA"/>
    <property type="match status" value="1"/>
</dbReference>
<dbReference type="InterPro" id="IPR005467">
    <property type="entry name" value="His_kinase_dom"/>
</dbReference>
<dbReference type="SUPFAM" id="SSF47384">
    <property type="entry name" value="Homodimeric domain of signal transducing histidine kinase"/>
    <property type="match status" value="1"/>
</dbReference>
<evidence type="ECO:0000256" key="1">
    <source>
        <dbReference type="ARBA" id="ARBA00000085"/>
    </source>
</evidence>
<dbReference type="SUPFAM" id="SSF55874">
    <property type="entry name" value="ATPase domain of HSP90 chaperone/DNA topoisomerase II/histidine kinase"/>
    <property type="match status" value="1"/>
</dbReference>
<accession>A0ABX2EFG2</accession>
<dbReference type="InterPro" id="IPR050351">
    <property type="entry name" value="BphY/WalK/GraS-like"/>
</dbReference>
<dbReference type="InterPro" id="IPR036890">
    <property type="entry name" value="HATPase_C_sf"/>
</dbReference>
<evidence type="ECO:0000259" key="6">
    <source>
        <dbReference type="PROSITE" id="PS50109"/>
    </source>
</evidence>
<dbReference type="Pfam" id="PF02518">
    <property type="entry name" value="HATPase_c"/>
    <property type="match status" value="1"/>
</dbReference>